<evidence type="ECO:0000259" key="1">
    <source>
        <dbReference type="Pfam" id="PF07993"/>
    </source>
</evidence>
<organism evidence="2 3">
    <name type="scientific">Sandarakinorhabdus fusca</name>
    <dbReference type="NCBI Taxonomy" id="1439888"/>
    <lineage>
        <taxon>Bacteria</taxon>
        <taxon>Pseudomonadati</taxon>
        <taxon>Pseudomonadota</taxon>
        <taxon>Alphaproteobacteria</taxon>
        <taxon>Sphingomonadales</taxon>
        <taxon>Sphingosinicellaceae</taxon>
        <taxon>Sandarakinorhabdus</taxon>
    </lineage>
</organism>
<dbReference type="Gene3D" id="3.40.50.720">
    <property type="entry name" value="NAD(P)-binding Rossmann-like Domain"/>
    <property type="match status" value="1"/>
</dbReference>
<dbReference type="InterPro" id="IPR050177">
    <property type="entry name" value="Lipid_A_modif_metabolic_enz"/>
</dbReference>
<dbReference type="PANTHER" id="PTHR43245:SF51">
    <property type="entry name" value="SHORT CHAIN DEHYDROGENASE_REDUCTASE FAMILY 42E, MEMBER 2"/>
    <property type="match status" value="1"/>
</dbReference>
<dbReference type="EMBL" id="WIOL01000003">
    <property type="protein sequence ID" value="MQT17723.1"/>
    <property type="molecule type" value="Genomic_DNA"/>
</dbReference>
<evidence type="ECO:0000313" key="2">
    <source>
        <dbReference type="EMBL" id="MQT17723.1"/>
    </source>
</evidence>
<comment type="caution">
    <text evidence="2">The sequence shown here is derived from an EMBL/GenBank/DDBJ whole genome shotgun (WGS) entry which is preliminary data.</text>
</comment>
<dbReference type="InterPro" id="IPR013120">
    <property type="entry name" value="FAR_NAD-bd"/>
</dbReference>
<dbReference type="AlphaFoldDB" id="A0A7C9KMB8"/>
<reference evidence="2 3" key="1">
    <citation type="submission" date="2019-09" db="EMBL/GenBank/DDBJ databases">
        <title>Polymorphobacter sp. isolated from a lake in China.</title>
        <authorList>
            <person name="Liu Z."/>
        </authorList>
    </citation>
    <scope>NUCLEOTIDE SEQUENCE [LARGE SCALE GENOMIC DNA]</scope>
    <source>
        <strain evidence="2 3">D40P</strain>
    </source>
</reference>
<feature type="domain" description="Thioester reductase (TE)" evidence="1">
    <location>
        <begin position="48"/>
        <end position="214"/>
    </location>
</feature>
<dbReference type="InterPro" id="IPR036291">
    <property type="entry name" value="NAD(P)-bd_dom_sf"/>
</dbReference>
<gene>
    <name evidence="2" type="ORF">F3168_10670</name>
</gene>
<dbReference type="PANTHER" id="PTHR43245">
    <property type="entry name" value="BIFUNCTIONAL POLYMYXIN RESISTANCE PROTEIN ARNA"/>
    <property type="match status" value="1"/>
</dbReference>
<evidence type="ECO:0000313" key="3">
    <source>
        <dbReference type="Proteomes" id="UP000481327"/>
    </source>
</evidence>
<dbReference type="SUPFAM" id="SSF51735">
    <property type="entry name" value="NAD(P)-binding Rossmann-fold domains"/>
    <property type="match status" value="1"/>
</dbReference>
<accession>A0A7C9KMB8</accession>
<name>A0A7C9KMB8_9SPHN</name>
<keyword evidence="3" id="KW-1185">Reference proteome</keyword>
<protein>
    <submittedName>
        <fullName evidence="2">NAD-dependent epimerase/dehydratase family protein</fullName>
    </submittedName>
</protein>
<dbReference type="Pfam" id="PF07993">
    <property type="entry name" value="NAD_binding_4"/>
    <property type="match status" value="1"/>
</dbReference>
<dbReference type="Proteomes" id="UP000481327">
    <property type="component" value="Unassembled WGS sequence"/>
</dbReference>
<dbReference type="OrthoDB" id="5377001at2"/>
<sequence>MMRVLVTGAGGLIGGELVARLAAAGHEVTALLHRNRAIIANNGTPVAVATLFGDIRQPGLGLGDNPQFDLIVHAAAVTSFDAPTDVYRAVNVDGTRHVIALAERRLTPLVYVSTAYVCGVCDAIVREGERGDMFSNGYEASKAAAESLVEAAALRGLPTVIARPSIVVGDSATGRLRTFDNIYLMLRLIAERRLRTLPGAMHATLDLVPIDHVAGGIAALVAGFDRARGKTVHLVAAQATALPLLAAAIAAVPGLGQPAFVDPASFDRAALPPAERRWHAVAAPYMSYLLRAPRFDTANAATLVPPCPPTDAAWLGRLLHACLDAGYLSARPGNASPMPAAEC</sequence>
<proteinExistence type="predicted"/>